<evidence type="ECO:0000313" key="1">
    <source>
        <dbReference type="EMBL" id="OGC45595.1"/>
    </source>
</evidence>
<dbReference type="AlphaFoldDB" id="A0A1F4UKU5"/>
<dbReference type="Proteomes" id="UP000178615">
    <property type="component" value="Unassembled WGS sequence"/>
</dbReference>
<gene>
    <name evidence="1" type="ORF">A2V49_03830</name>
</gene>
<comment type="caution">
    <text evidence="1">The sequence shown here is derived from an EMBL/GenBank/DDBJ whole genome shotgun (WGS) entry which is preliminary data.</text>
</comment>
<protein>
    <submittedName>
        <fullName evidence="1">Uncharacterized protein</fullName>
    </submittedName>
</protein>
<reference evidence="1 2" key="1">
    <citation type="journal article" date="2016" name="Nat. Commun.">
        <title>Thousands of microbial genomes shed light on interconnected biogeochemical processes in an aquifer system.</title>
        <authorList>
            <person name="Anantharaman K."/>
            <person name="Brown C.T."/>
            <person name="Hug L.A."/>
            <person name="Sharon I."/>
            <person name="Castelle C.J."/>
            <person name="Probst A.J."/>
            <person name="Thomas B.C."/>
            <person name="Singh A."/>
            <person name="Wilkins M.J."/>
            <person name="Karaoz U."/>
            <person name="Brodie E.L."/>
            <person name="Williams K.H."/>
            <person name="Hubbard S.S."/>
            <person name="Banfield J.F."/>
        </authorList>
    </citation>
    <scope>NUCLEOTIDE SEQUENCE [LARGE SCALE GENOMIC DNA]</scope>
</reference>
<name>A0A1F4UKU5_UNCKA</name>
<organism evidence="1 2">
    <name type="scientific">candidate division WWE3 bacterium RBG_19FT_COMBO_34_6</name>
    <dbReference type="NCBI Taxonomy" id="1802612"/>
    <lineage>
        <taxon>Bacteria</taxon>
        <taxon>Katanobacteria</taxon>
    </lineage>
</organism>
<sequence length="350" mass="39931">MKWSISFQKNRDESIPWNEKRSLEHLSGNLRGIVAEEISLELSPNAIETVFSSKDFSLKKLAIKLPQNFTDALTNRKGDVLGAALAHSLKEKPLEIFNKDKIDPRIKTQFDMELLKTGSPRLPAPEYYKKLNDYIEDLERGVAEDFMKNTWGKVKEKDSTITPAGEFYDQTTIPDAIIGNENNEMIGFIEVKAYTSDELAALLKLIRQRIEDHGSNSPHYEGTASNFGKNYPGAEKEKFTMGVDLDKEIKFLDTLRGLVNGEPDKDSDNLIILRFPNDIPDNLLMQYGELIVSYGYPNLVIQKLPYMVEELNVISKTLLGTQMQKLNYQLMKKMNFSDRELSVLEKYSKS</sequence>
<proteinExistence type="predicted"/>
<dbReference type="EMBL" id="MEUV01000026">
    <property type="protein sequence ID" value="OGC45595.1"/>
    <property type="molecule type" value="Genomic_DNA"/>
</dbReference>
<evidence type="ECO:0000313" key="2">
    <source>
        <dbReference type="Proteomes" id="UP000178615"/>
    </source>
</evidence>
<accession>A0A1F4UKU5</accession>